<dbReference type="InterPro" id="IPR011008">
    <property type="entry name" value="Dimeric_a/b-barrel"/>
</dbReference>
<dbReference type="PROSITE" id="PS51725">
    <property type="entry name" value="ABM"/>
    <property type="match status" value="1"/>
</dbReference>
<name>A0A3G7THG1_9PSED</name>
<accession>A0A3G7THG1</accession>
<dbReference type="GO" id="GO:0016491">
    <property type="term" value="F:oxidoreductase activity"/>
    <property type="evidence" value="ECO:0007669"/>
    <property type="project" value="TreeGrafter"/>
</dbReference>
<dbReference type="InterPro" id="IPR007138">
    <property type="entry name" value="ABM_dom"/>
</dbReference>
<dbReference type="EMBL" id="CP027753">
    <property type="protein sequence ID" value="AZE46430.1"/>
    <property type="molecule type" value="Genomic_DNA"/>
</dbReference>
<dbReference type="Pfam" id="PF03992">
    <property type="entry name" value="ABM"/>
    <property type="match status" value="1"/>
</dbReference>
<evidence type="ECO:0000259" key="1">
    <source>
        <dbReference type="PROSITE" id="PS51725"/>
    </source>
</evidence>
<dbReference type="Gene3D" id="3.30.70.100">
    <property type="match status" value="1"/>
</dbReference>
<evidence type="ECO:0000313" key="2">
    <source>
        <dbReference type="EMBL" id="AZE46430.1"/>
    </source>
</evidence>
<reference evidence="2 3" key="1">
    <citation type="submission" date="2018-03" db="EMBL/GenBank/DDBJ databases">
        <title>Diversity of phytobeneficial traits revealed by whole-genome analysis of worldwide-isolated phenazine-producing Pseudomonas spp.</title>
        <authorList>
            <person name="Biessy A."/>
            <person name="Novinscak A."/>
            <person name="Blom J."/>
            <person name="Leger G."/>
            <person name="Thomashow L.S."/>
            <person name="Cazorla F.M."/>
            <person name="Josic D."/>
            <person name="Filion M."/>
        </authorList>
    </citation>
    <scope>NUCLEOTIDE SEQUENCE [LARGE SCALE GENOMIC DNA]</scope>
    <source>
        <strain evidence="2 3">B25</strain>
    </source>
</reference>
<gene>
    <name evidence="2" type="ORF">C4K04_0730</name>
</gene>
<dbReference type="InterPro" id="IPR050744">
    <property type="entry name" value="AI-2_Isomerase_LsrG"/>
</dbReference>
<dbReference type="AlphaFoldDB" id="A0A3G7THG1"/>
<organism evidence="2 3">
    <name type="scientific">Pseudomonas chlororaphis</name>
    <dbReference type="NCBI Taxonomy" id="587753"/>
    <lineage>
        <taxon>Bacteria</taxon>
        <taxon>Pseudomonadati</taxon>
        <taxon>Pseudomonadota</taxon>
        <taxon>Gammaproteobacteria</taxon>
        <taxon>Pseudomonadales</taxon>
        <taxon>Pseudomonadaceae</taxon>
        <taxon>Pseudomonas</taxon>
    </lineage>
</organism>
<proteinExistence type="predicted"/>
<sequence length="115" mass="12963">MISALSHQPVIPALKDTAMSQAFTAIATLVAKSGQQALLQRELTALVQPSREEAGCQYYNLHQDAEAPGTFYVLERWDDEAALEFHNATAHFQHFLSQTREAIEHFELKRLLLIL</sequence>
<feature type="domain" description="ABM" evidence="1">
    <location>
        <begin position="23"/>
        <end position="112"/>
    </location>
</feature>
<protein>
    <recommendedName>
        <fullName evidence="1">ABM domain-containing protein</fullName>
    </recommendedName>
</protein>
<dbReference type="Proteomes" id="UP000268048">
    <property type="component" value="Chromosome"/>
</dbReference>
<dbReference type="SUPFAM" id="SSF54909">
    <property type="entry name" value="Dimeric alpha+beta barrel"/>
    <property type="match status" value="1"/>
</dbReference>
<dbReference type="PANTHER" id="PTHR33336:SF3">
    <property type="entry name" value="ABM DOMAIN-CONTAINING PROTEIN"/>
    <property type="match status" value="1"/>
</dbReference>
<dbReference type="PANTHER" id="PTHR33336">
    <property type="entry name" value="QUINOL MONOOXYGENASE YGIN-RELATED"/>
    <property type="match status" value="1"/>
</dbReference>
<dbReference type="GO" id="GO:0005829">
    <property type="term" value="C:cytosol"/>
    <property type="evidence" value="ECO:0007669"/>
    <property type="project" value="TreeGrafter"/>
</dbReference>
<evidence type="ECO:0000313" key="3">
    <source>
        <dbReference type="Proteomes" id="UP000268048"/>
    </source>
</evidence>